<protein>
    <submittedName>
        <fullName evidence="1">Uncharacterized protein</fullName>
    </submittedName>
</protein>
<evidence type="ECO:0000313" key="1">
    <source>
        <dbReference type="EMBL" id="MCG5074702.1"/>
    </source>
</evidence>
<dbReference type="EMBL" id="JAKLJA010000010">
    <property type="protein sequence ID" value="MCG5074702.1"/>
    <property type="molecule type" value="Genomic_DNA"/>
</dbReference>
<evidence type="ECO:0000313" key="2">
    <source>
        <dbReference type="Proteomes" id="UP001139308"/>
    </source>
</evidence>
<sequence>MNHPFDRLEIAYPHNGCSYLYSPVDFCDERHISEIKIAIEKDEINYNGHYILLRIKEWRPSEHYGDSVVVIDAETGVVYPLPFDYFSGRVNINSSAIEKNPRLTFSVKTIKYALMGLFLYTDQKQTVVFVSISTEINFQGITRNI</sequence>
<keyword evidence="2" id="KW-1185">Reference proteome</keyword>
<organism evidence="1 2">
    <name type="scientific">Paraburkholderia tagetis</name>
    <dbReference type="NCBI Taxonomy" id="2913261"/>
    <lineage>
        <taxon>Bacteria</taxon>
        <taxon>Pseudomonadati</taxon>
        <taxon>Pseudomonadota</taxon>
        <taxon>Betaproteobacteria</taxon>
        <taxon>Burkholderiales</taxon>
        <taxon>Burkholderiaceae</taxon>
        <taxon>Paraburkholderia</taxon>
    </lineage>
</organism>
<comment type="caution">
    <text evidence="1">The sequence shown here is derived from an EMBL/GenBank/DDBJ whole genome shotgun (WGS) entry which is preliminary data.</text>
</comment>
<accession>A0A9X1RRU7</accession>
<gene>
    <name evidence="1" type="ORF">L5014_15250</name>
</gene>
<reference evidence="1" key="1">
    <citation type="submission" date="2022-01" db="EMBL/GenBank/DDBJ databases">
        <title>Genome sequence and assembly of Parabukholderia sp. RG36.</title>
        <authorList>
            <person name="Chhetri G."/>
        </authorList>
    </citation>
    <scope>NUCLEOTIDE SEQUENCE</scope>
    <source>
        <strain evidence="1">RG36</strain>
    </source>
</reference>
<name>A0A9X1RRU7_9BURK</name>
<dbReference type="AlphaFoldDB" id="A0A9X1RRU7"/>
<proteinExistence type="predicted"/>
<dbReference type="RefSeq" id="WP_238464559.1">
    <property type="nucleotide sequence ID" value="NZ_JAKLJA010000010.1"/>
</dbReference>
<dbReference type="Proteomes" id="UP001139308">
    <property type="component" value="Unassembled WGS sequence"/>
</dbReference>